<dbReference type="GO" id="GO:0003700">
    <property type="term" value="F:DNA-binding transcription factor activity"/>
    <property type="evidence" value="ECO:0007669"/>
    <property type="project" value="InterPro"/>
</dbReference>
<feature type="domain" description="HTH lysR-type" evidence="5">
    <location>
        <begin position="1"/>
        <end position="57"/>
    </location>
</feature>
<dbReference type="InterPro" id="IPR005119">
    <property type="entry name" value="LysR_subst-bd"/>
</dbReference>
<dbReference type="PRINTS" id="PR00039">
    <property type="entry name" value="HTHLYSR"/>
</dbReference>
<dbReference type="EMBL" id="FQUP01000002">
    <property type="protein sequence ID" value="SHF67923.1"/>
    <property type="molecule type" value="Genomic_DNA"/>
</dbReference>
<keyword evidence="4" id="KW-0804">Transcription</keyword>
<dbReference type="InterPro" id="IPR036390">
    <property type="entry name" value="WH_DNA-bd_sf"/>
</dbReference>
<evidence type="ECO:0000313" key="6">
    <source>
        <dbReference type="EMBL" id="SHF67923.1"/>
    </source>
</evidence>
<dbReference type="OrthoDB" id="3252676at2"/>
<dbReference type="STRING" id="1122133.SAMN02745157_2728"/>
<name>A0A1M5DLR7_9HYPH</name>
<reference evidence="6 7" key="1">
    <citation type="submission" date="2016-11" db="EMBL/GenBank/DDBJ databases">
        <authorList>
            <person name="Jaros S."/>
            <person name="Januszkiewicz K."/>
            <person name="Wedrychowicz H."/>
        </authorList>
    </citation>
    <scope>NUCLEOTIDE SEQUENCE [LARGE SCALE GENOMIC DNA]</scope>
    <source>
        <strain evidence="6 7">DSM 19436</strain>
    </source>
</reference>
<evidence type="ECO:0000256" key="2">
    <source>
        <dbReference type="ARBA" id="ARBA00023015"/>
    </source>
</evidence>
<dbReference type="InterPro" id="IPR000847">
    <property type="entry name" value="LysR_HTH_N"/>
</dbReference>
<dbReference type="Proteomes" id="UP000184485">
    <property type="component" value="Unassembled WGS sequence"/>
</dbReference>
<dbReference type="FunFam" id="1.10.10.10:FF:000001">
    <property type="entry name" value="LysR family transcriptional regulator"/>
    <property type="match status" value="1"/>
</dbReference>
<dbReference type="PANTHER" id="PTHR30126:SF40">
    <property type="entry name" value="HTH-TYPE TRANSCRIPTIONAL REGULATOR GLTR"/>
    <property type="match status" value="1"/>
</dbReference>
<evidence type="ECO:0000256" key="1">
    <source>
        <dbReference type="ARBA" id="ARBA00009437"/>
    </source>
</evidence>
<dbReference type="Pfam" id="PF00126">
    <property type="entry name" value="HTH_1"/>
    <property type="match status" value="1"/>
</dbReference>
<evidence type="ECO:0000256" key="4">
    <source>
        <dbReference type="ARBA" id="ARBA00023163"/>
    </source>
</evidence>
<sequence>MDVDQLRSFDRIVRDGSFTKAAARLNVTQATISMRIKALENAAGGPLFARGRQVALTERGAAFLPYARRILSTLVESEEAMRSMDRGHLTLATLRSVVPTLVTPPVSDFLAAHPQVALDVEEGRHRDIAEWLHDRRVELAIIAWPNVDPLLDPLQPLALFSEKARLVAAPALAAAIGPAPTLDRVFEIAPRFVTHLWWQVTPEAILAMNRRARTTSLMPLEPSRALIDAGAAVGHLLAPQVDADIASGRLAEIEPVDMPPMTRRSALVAGFAGAAERPLVADLAARLVARAEALHILEADRR</sequence>
<comment type="similarity">
    <text evidence="1">Belongs to the LysR transcriptional regulatory family.</text>
</comment>
<dbReference type="AlphaFoldDB" id="A0A1M5DLR7"/>
<organism evidence="6 7">
    <name type="scientific">Kaistia soli DSM 19436</name>
    <dbReference type="NCBI Taxonomy" id="1122133"/>
    <lineage>
        <taxon>Bacteria</taxon>
        <taxon>Pseudomonadati</taxon>
        <taxon>Pseudomonadota</taxon>
        <taxon>Alphaproteobacteria</taxon>
        <taxon>Hyphomicrobiales</taxon>
        <taxon>Kaistiaceae</taxon>
        <taxon>Kaistia</taxon>
    </lineage>
</organism>
<evidence type="ECO:0000313" key="7">
    <source>
        <dbReference type="Proteomes" id="UP000184485"/>
    </source>
</evidence>
<dbReference type="CDD" id="cd05466">
    <property type="entry name" value="PBP2_LTTR_substrate"/>
    <property type="match status" value="1"/>
</dbReference>
<evidence type="ECO:0000259" key="5">
    <source>
        <dbReference type="PROSITE" id="PS50931"/>
    </source>
</evidence>
<dbReference type="Pfam" id="PF03466">
    <property type="entry name" value="LysR_substrate"/>
    <property type="match status" value="1"/>
</dbReference>
<dbReference type="Gene3D" id="3.40.190.10">
    <property type="entry name" value="Periplasmic binding protein-like II"/>
    <property type="match status" value="1"/>
</dbReference>
<keyword evidence="2" id="KW-0805">Transcription regulation</keyword>
<accession>A0A1M5DLR7</accession>
<keyword evidence="7" id="KW-1185">Reference proteome</keyword>
<gene>
    <name evidence="6" type="ORF">SAMN02745157_2728</name>
</gene>
<dbReference type="SUPFAM" id="SSF46785">
    <property type="entry name" value="Winged helix' DNA-binding domain"/>
    <property type="match status" value="1"/>
</dbReference>
<dbReference type="InterPro" id="IPR036388">
    <property type="entry name" value="WH-like_DNA-bd_sf"/>
</dbReference>
<protein>
    <submittedName>
        <fullName evidence="6">DNA-binding transcriptional regulator, LysR family</fullName>
    </submittedName>
</protein>
<proteinExistence type="inferred from homology"/>
<dbReference type="PANTHER" id="PTHR30126">
    <property type="entry name" value="HTH-TYPE TRANSCRIPTIONAL REGULATOR"/>
    <property type="match status" value="1"/>
</dbReference>
<evidence type="ECO:0000256" key="3">
    <source>
        <dbReference type="ARBA" id="ARBA00023125"/>
    </source>
</evidence>
<dbReference type="RefSeq" id="WP_073053523.1">
    <property type="nucleotide sequence ID" value="NZ_FQUP01000002.1"/>
</dbReference>
<dbReference type="SUPFAM" id="SSF53850">
    <property type="entry name" value="Periplasmic binding protein-like II"/>
    <property type="match status" value="1"/>
</dbReference>
<dbReference type="PROSITE" id="PS50931">
    <property type="entry name" value="HTH_LYSR"/>
    <property type="match status" value="1"/>
</dbReference>
<dbReference type="Gene3D" id="1.10.10.10">
    <property type="entry name" value="Winged helix-like DNA-binding domain superfamily/Winged helix DNA-binding domain"/>
    <property type="match status" value="1"/>
</dbReference>
<keyword evidence="3 6" id="KW-0238">DNA-binding</keyword>
<dbReference type="GO" id="GO:0000976">
    <property type="term" value="F:transcription cis-regulatory region binding"/>
    <property type="evidence" value="ECO:0007669"/>
    <property type="project" value="TreeGrafter"/>
</dbReference>